<gene>
    <name evidence="3" type="ORF">PCON_07654</name>
</gene>
<dbReference type="GO" id="GO:0070210">
    <property type="term" value="C:Rpd3L-Expanded complex"/>
    <property type="evidence" value="ECO:0007669"/>
    <property type="project" value="TreeGrafter"/>
</dbReference>
<evidence type="ECO:0000313" key="4">
    <source>
        <dbReference type="Proteomes" id="UP000018144"/>
    </source>
</evidence>
<feature type="compositionally biased region" description="Low complexity" evidence="1">
    <location>
        <begin position="175"/>
        <end position="186"/>
    </location>
</feature>
<feature type="compositionally biased region" description="Polar residues" evidence="1">
    <location>
        <begin position="193"/>
        <end position="205"/>
    </location>
</feature>
<protein>
    <submittedName>
        <fullName evidence="3">Similar to SWIRM domain-containing protein YOR338W acc. no. Q99326</fullName>
    </submittedName>
</protein>
<dbReference type="Gene3D" id="1.10.10.10">
    <property type="entry name" value="Winged helix-like DNA-binding domain superfamily/Winged helix DNA-binding domain"/>
    <property type="match status" value="1"/>
</dbReference>
<feature type="compositionally biased region" description="Low complexity" evidence="1">
    <location>
        <begin position="260"/>
        <end position="270"/>
    </location>
</feature>
<reference evidence="3 4" key="1">
    <citation type="journal article" date="2013" name="PLoS Genet.">
        <title>The genome and development-dependent transcriptomes of Pyronema confluens: a window into fungal evolution.</title>
        <authorList>
            <person name="Traeger S."/>
            <person name="Altegoer F."/>
            <person name="Freitag M."/>
            <person name="Gabaldon T."/>
            <person name="Kempken F."/>
            <person name="Kumar A."/>
            <person name="Marcet-Houben M."/>
            <person name="Poggeler S."/>
            <person name="Stajich J.E."/>
            <person name="Nowrousian M."/>
        </authorList>
    </citation>
    <scope>NUCLEOTIDE SEQUENCE [LARGE SCALE GENOMIC DNA]</scope>
    <source>
        <strain evidence="4">CBS 100304</strain>
        <tissue evidence="3">Vegetative mycelium</tissue>
    </source>
</reference>
<evidence type="ECO:0000259" key="2">
    <source>
        <dbReference type="PROSITE" id="PS50934"/>
    </source>
</evidence>
<dbReference type="AlphaFoldDB" id="U4LEA7"/>
<dbReference type="STRING" id="1076935.U4LEA7"/>
<feature type="region of interest" description="Disordered" evidence="1">
    <location>
        <begin position="171"/>
        <end position="270"/>
    </location>
</feature>
<dbReference type="GO" id="GO:0006338">
    <property type="term" value="P:chromatin remodeling"/>
    <property type="evidence" value="ECO:0007669"/>
    <property type="project" value="TreeGrafter"/>
</dbReference>
<dbReference type="Pfam" id="PF04433">
    <property type="entry name" value="SWIRM"/>
    <property type="match status" value="1"/>
</dbReference>
<feature type="region of interest" description="Disordered" evidence="1">
    <location>
        <begin position="55"/>
        <end position="75"/>
    </location>
</feature>
<name>U4LEA7_PYROM</name>
<sequence>MERTSHTTHSYLKTAPTPNFHLVSPPFRPLDRFTPFAMEPLPPMQLHPQDKMSIAAATNPPSAGSLLSPPESPETSHVTLTKMQMSDEPLLPEYGASISLETPLFQVGDKHDSLIQKAAAEHARKLPPHSQPKPEEYELFVSTVYKMYQSAPIAWLRQEKGYLSMYKNSGVRKASQMSPSPQQRSMGTPRQRPMTNTSGSGSIPRSVQRPARAPRATLKALQVGHYDRHQWGASPRSDGTPAPRQRLTAPTREDSNFEALPDLTPPLSSLPDHNRALMTDWRGNPLNIENEPHFEKLHASEAKLASTLRLTPAIYLSSKRRIFIEKVRRTRIGKEFRKTDSQKACKIDVNKASKLWTAFEKVGWFDRQYIDPHLDKEINIEA</sequence>
<dbReference type="PANTHER" id="PTHR12374">
    <property type="entry name" value="TRANSCRIPTIONAL ADAPTOR 2 ADA2 -RELATED"/>
    <property type="match status" value="1"/>
</dbReference>
<dbReference type="PROSITE" id="PS50934">
    <property type="entry name" value="SWIRM"/>
    <property type="match status" value="1"/>
</dbReference>
<dbReference type="FunFam" id="1.10.10.10:FF:000087">
    <property type="entry name" value="Transcriptional adapter 2"/>
    <property type="match status" value="1"/>
</dbReference>
<dbReference type="InterPro" id="IPR009057">
    <property type="entry name" value="Homeodomain-like_sf"/>
</dbReference>
<dbReference type="InterPro" id="IPR007526">
    <property type="entry name" value="SWIRM"/>
</dbReference>
<organism evidence="3 4">
    <name type="scientific">Pyronema omphalodes (strain CBS 100304)</name>
    <name type="common">Pyronema confluens</name>
    <dbReference type="NCBI Taxonomy" id="1076935"/>
    <lineage>
        <taxon>Eukaryota</taxon>
        <taxon>Fungi</taxon>
        <taxon>Dikarya</taxon>
        <taxon>Ascomycota</taxon>
        <taxon>Pezizomycotina</taxon>
        <taxon>Pezizomycetes</taxon>
        <taxon>Pezizales</taxon>
        <taxon>Pyronemataceae</taxon>
        <taxon>Pyronema</taxon>
    </lineage>
</organism>
<evidence type="ECO:0000256" key="1">
    <source>
        <dbReference type="SAM" id="MobiDB-lite"/>
    </source>
</evidence>
<proteinExistence type="predicted"/>
<feature type="compositionally biased region" description="Low complexity" evidence="1">
    <location>
        <begin position="60"/>
        <end position="75"/>
    </location>
</feature>
<dbReference type="eggNOG" id="ENOG502R6VN">
    <property type="taxonomic scope" value="Eukaryota"/>
</dbReference>
<dbReference type="SUPFAM" id="SSF46689">
    <property type="entry name" value="Homeodomain-like"/>
    <property type="match status" value="1"/>
</dbReference>
<dbReference type="EMBL" id="HF935391">
    <property type="protein sequence ID" value="CCX29857.1"/>
    <property type="molecule type" value="Genomic_DNA"/>
</dbReference>
<keyword evidence="4" id="KW-1185">Reference proteome</keyword>
<dbReference type="OrthoDB" id="5598695at2759"/>
<dbReference type="GO" id="GO:0003713">
    <property type="term" value="F:transcription coactivator activity"/>
    <property type="evidence" value="ECO:0007669"/>
    <property type="project" value="TreeGrafter"/>
</dbReference>
<dbReference type="PANTHER" id="PTHR12374:SF21">
    <property type="entry name" value="SWIRM DOMAIN-CONTAINING PROTEIN FUN19-RELATED"/>
    <property type="match status" value="1"/>
</dbReference>
<dbReference type="Proteomes" id="UP000018144">
    <property type="component" value="Unassembled WGS sequence"/>
</dbReference>
<accession>U4LEA7</accession>
<dbReference type="OMA" id="NIENEPH"/>
<dbReference type="InterPro" id="IPR036388">
    <property type="entry name" value="WH-like_DNA-bd_sf"/>
</dbReference>
<dbReference type="GO" id="GO:0003682">
    <property type="term" value="F:chromatin binding"/>
    <property type="evidence" value="ECO:0007669"/>
    <property type="project" value="TreeGrafter"/>
</dbReference>
<dbReference type="GO" id="GO:0006357">
    <property type="term" value="P:regulation of transcription by RNA polymerase II"/>
    <property type="evidence" value="ECO:0007669"/>
    <property type="project" value="TreeGrafter"/>
</dbReference>
<feature type="domain" description="SWIRM" evidence="2">
    <location>
        <begin position="277"/>
        <end position="376"/>
    </location>
</feature>
<evidence type="ECO:0000313" key="3">
    <source>
        <dbReference type="EMBL" id="CCX29857.1"/>
    </source>
</evidence>